<evidence type="ECO:0000313" key="2">
    <source>
        <dbReference type="EMBL" id="GIG44942.1"/>
    </source>
</evidence>
<comment type="caution">
    <text evidence="2">The sequence shown here is derived from an EMBL/GenBank/DDBJ whole genome shotgun (WGS) entry which is preliminary data.</text>
</comment>
<reference evidence="2" key="1">
    <citation type="submission" date="2021-01" db="EMBL/GenBank/DDBJ databases">
        <title>Whole genome shotgun sequence of Dactylosporangium siamense NBRC 106093.</title>
        <authorList>
            <person name="Komaki H."/>
            <person name="Tamura T."/>
        </authorList>
    </citation>
    <scope>NUCLEOTIDE SEQUENCE</scope>
    <source>
        <strain evidence="2">NBRC 106093</strain>
    </source>
</reference>
<organism evidence="2 3">
    <name type="scientific">Dactylosporangium siamense</name>
    <dbReference type="NCBI Taxonomy" id="685454"/>
    <lineage>
        <taxon>Bacteria</taxon>
        <taxon>Bacillati</taxon>
        <taxon>Actinomycetota</taxon>
        <taxon>Actinomycetes</taxon>
        <taxon>Micromonosporales</taxon>
        <taxon>Micromonosporaceae</taxon>
        <taxon>Dactylosporangium</taxon>
    </lineage>
</organism>
<name>A0A919PK18_9ACTN</name>
<dbReference type="EMBL" id="BONQ01000047">
    <property type="protein sequence ID" value="GIG44942.1"/>
    <property type="molecule type" value="Genomic_DNA"/>
</dbReference>
<proteinExistence type="predicted"/>
<protein>
    <submittedName>
        <fullName evidence="2">Uncharacterized protein</fullName>
    </submittedName>
</protein>
<gene>
    <name evidence="2" type="ORF">Dsi01nite_029830</name>
</gene>
<dbReference type="AlphaFoldDB" id="A0A919PK18"/>
<keyword evidence="3" id="KW-1185">Reference proteome</keyword>
<dbReference type="Proteomes" id="UP000660611">
    <property type="component" value="Unassembled WGS sequence"/>
</dbReference>
<accession>A0A919PK18</accession>
<sequence>MSALVVAVACAGVLVVAGGDRDRRTGPDAAPDAGPPPLSSRWPAARTSTTVGRLADGMSYVPALYLDVAVSIGTAPTPDRLAERLVLRGELGAERVLRQVPASVRPQFFGLTADRGHLYWVEVVQSAEGTASSIWRAPVTGGAPAAMVTADAGAGQFYDRQDDLVVADGAVHWVARREGGDTAMTELRSVPVAGGKVDIVTLDGDLLLTGWPWLTSRGRGTAAVVLVNAATGRRVAVPSSAAERVTCTPVWCRTTTALGADVARFELMQPDGSQRRQVGAATVLPATTEVAPLDRFEVVADRGGGTARLLLYGIDSRTFTLIAVGVGSAVTRQGMLWWSTGEQDAAEWHAVDLRTLTP</sequence>
<evidence type="ECO:0000256" key="1">
    <source>
        <dbReference type="SAM" id="MobiDB-lite"/>
    </source>
</evidence>
<evidence type="ECO:0000313" key="3">
    <source>
        <dbReference type="Proteomes" id="UP000660611"/>
    </source>
</evidence>
<feature type="region of interest" description="Disordered" evidence="1">
    <location>
        <begin position="21"/>
        <end position="45"/>
    </location>
</feature>